<evidence type="ECO:0000256" key="2">
    <source>
        <dbReference type="SAM" id="Phobius"/>
    </source>
</evidence>
<evidence type="ECO:0000313" key="4">
    <source>
        <dbReference type="Proteomes" id="UP000034711"/>
    </source>
</evidence>
<dbReference type="EMBL" id="LCRI01000009">
    <property type="protein sequence ID" value="KKW32955.1"/>
    <property type="molecule type" value="Genomic_DNA"/>
</dbReference>
<keyword evidence="2" id="KW-1133">Transmembrane helix</keyword>
<keyword evidence="2" id="KW-0812">Transmembrane</keyword>
<dbReference type="Proteomes" id="UP000034711">
    <property type="component" value="Unassembled WGS sequence"/>
</dbReference>
<organism evidence="3 4">
    <name type="scientific">Candidatus Uhrbacteria bacterium GW2011_GWA2_53_10</name>
    <dbReference type="NCBI Taxonomy" id="1618980"/>
    <lineage>
        <taxon>Bacteria</taxon>
        <taxon>Candidatus Uhriibacteriota</taxon>
    </lineage>
</organism>
<accession>A0A0G1XQ02</accession>
<keyword evidence="2" id="KW-0472">Membrane</keyword>
<feature type="transmembrane region" description="Helical" evidence="2">
    <location>
        <begin position="419"/>
        <end position="442"/>
    </location>
</feature>
<proteinExistence type="predicted"/>
<feature type="compositionally biased region" description="Low complexity" evidence="1">
    <location>
        <begin position="238"/>
        <end position="250"/>
    </location>
</feature>
<comment type="caution">
    <text evidence="3">The sequence shown here is derived from an EMBL/GenBank/DDBJ whole genome shotgun (WGS) entry which is preliminary data.</text>
</comment>
<dbReference type="AlphaFoldDB" id="A0A0G1XQ02"/>
<evidence type="ECO:0000313" key="3">
    <source>
        <dbReference type="EMBL" id="KKW32955.1"/>
    </source>
</evidence>
<reference evidence="3 4" key="1">
    <citation type="journal article" date="2015" name="Nature">
        <title>rRNA introns, odd ribosomes, and small enigmatic genomes across a large radiation of phyla.</title>
        <authorList>
            <person name="Brown C.T."/>
            <person name="Hug L.A."/>
            <person name="Thomas B.C."/>
            <person name="Sharon I."/>
            <person name="Castelle C.J."/>
            <person name="Singh A."/>
            <person name="Wilkins M.J."/>
            <person name="Williams K.H."/>
            <person name="Banfield J.F."/>
        </authorList>
    </citation>
    <scope>NUCLEOTIDE SEQUENCE [LARGE SCALE GENOMIC DNA]</scope>
</reference>
<evidence type="ECO:0000256" key="1">
    <source>
        <dbReference type="SAM" id="MobiDB-lite"/>
    </source>
</evidence>
<feature type="region of interest" description="Disordered" evidence="1">
    <location>
        <begin position="233"/>
        <end position="259"/>
    </location>
</feature>
<gene>
    <name evidence="3" type="ORF">UY77_C0009G0023</name>
</gene>
<name>A0A0G1XQ02_9BACT</name>
<protein>
    <submittedName>
        <fullName evidence="3">Uncharacterized protein</fullName>
    </submittedName>
</protein>
<sequence length="445" mass="47995">MTTHVPLPGAGGPIGEALQKEIAEDVLQGVFRQALAAGAKGEGLVAKVLMQLSKMPDMGVKLAGIVAAGGTEALLGKYLGSDTTAKRVAKTLTADAVLAAFRAAADLNEDGERERVMREQIVSTVRKAEAKPEDRIAYTPGDSKAHRVVLEGGKPILMCREAQKAKDAWEKSHTARVIEAHGKGGKDRPGTKLDAEPFPLEVMSYDLSKERGDDECPVCKPFGKIEDARKAREEAHMATETAGTPTGHAAPAEKKPKPEAIPEWDTKVGIIGQWLLRAFAASLTNIDLGNEAKTVPVVVWTGKAEEVAFDYLKGLPMPATSEEVYALLPRKLNREETKAVVNLIFTAGSGELSDVTKVQQVLAWFASTEEKEKKQEAVDAAQRKLDAAVVSGDIVGKVQAQRELAEAKKAMEPKKRFQGLKWGLVIWLSVSALGMVYLLWAFSNL</sequence>